<feature type="region of interest" description="Disordered" evidence="10">
    <location>
        <begin position="186"/>
        <end position="207"/>
    </location>
</feature>
<feature type="compositionally biased region" description="Basic and acidic residues" evidence="10">
    <location>
        <begin position="39"/>
        <end position="51"/>
    </location>
</feature>
<evidence type="ECO:0000256" key="8">
    <source>
        <dbReference type="ARBA" id="ARBA00023170"/>
    </source>
</evidence>
<evidence type="ECO:0000313" key="12">
    <source>
        <dbReference type="EMBL" id="KAL3394742.1"/>
    </source>
</evidence>
<reference evidence="12 13" key="1">
    <citation type="journal article" date="2024" name="bioRxiv">
        <title>A reference genome for Trichogramma kaykai: A tiny desert-dwelling parasitoid wasp with competing sex-ratio distorters.</title>
        <authorList>
            <person name="Culotta J."/>
            <person name="Lindsey A.R."/>
        </authorList>
    </citation>
    <scope>NUCLEOTIDE SEQUENCE [LARGE SCALE GENOMIC DNA]</scope>
    <source>
        <strain evidence="12 13">KSX58</strain>
    </source>
</reference>
<evidence type="ECO:0000256" key="7">
    <source>
        <dbReference type="ARBA" id="ARBA00023136"/>
    </source>
</evidence>
<dbReference type="GO" id="GO:0005637">
    <property type="term" value="C:nuclear inner membrane"/>
    <property type="evidence" value="ECO:0007669"/>
    <property type="project" value="UniProtKB-SubCell"/>
</dbReference>
<feature type="transmembrane region" description="Helical" evidence="11">
    <location>
        <begin position="369"/>
        <end position="388"/>
    </location>
</feature>
<keyword evidence="4 11" id="KW-0812">Transmembrane</keyword>
<dbReference type="Gene3D" id="1.20.120.1630">
    <property type="match status" value="1"/>
</dbReference>
<dbReference type="AlphaFoldDB" id="A0ABD2WPB8"/>
<evidence type="ECO:0000256" key="9">
    <source>
        <dbReference type="ARBA" id="ARBA00023242"/>
    </source>
</evidence>
<dbReference type="EMBL" id="JBJJXI010000088">
    <property type="protein sequence ID" value="KAL3394742.1"/>
    <property type="molecule type" value="Genomic_DNA"/>
</dbReference>
<feature type="compositionally biased region" description="Basic and acidic residues" evidence="10">
    <location>
        <begin position="188"/>
        <end position="207"/>
    </location>
</feature>
<dbReference type="PANTHER" id="PTHR21257:SF55">
    <property type="entry name" value="DELTA(14)-STEROL REDUCTASE LBR"/>
    <property type="match status" value="1"/>
</dbReference>
<proteinExistence type="inferred from homology"/>
<keyword evidence="3" id="KW-0597">Phosphoprotein</keyword>
<comment type="similarity">
    <text evidence="2">Belongs to the ERG4/ERG24 family.</text>
</comment>
<keyword evidence="5 11" id="KW-1133">Transmembrane helix</keyword>
<evidence type="ECO:0000313" key="13">
    <source>
        <dbReference type="Proteomes" id="UP001627154"/>
    </source>
</evidence>
<dbReference type="PANTHER" id="PTHR21257">
    <property type="entry name" value="DELTA(14)-STEROL REDUCTASE"/>
    <property type="match status" value="1"/>
</dbReference>
<feature type="region of interest" description="Disordered" evidence="10">
    <location>
        <begin position="38"/>
        <end position="141"/>
    </location>
</feature>
<evidence type="ECO:0000256" key="1">
    <source>
        <dbReference type="ARBA" id="ARBA00004473"/>
    </source>
</evidence>
<dbReference type="Gene3D" id="2.30.30.140">
    <property type="match status" value="1"/>
</dbReference>
<dbReference type="Pfam" id="PF01222">
    <property type="entry name" value="ERG4_ERG24"/>
    <property type="match status" value="1"/>
</dbReference>
<feature type="transmembrane region" description="Helical" evidence="11">
    <location>
        <begin position="337"/>
        <end position="357"/>
    </location>
</feature>
<keyword evidence="7 11" id="KW-0472">Membrane</keyword>
<feature type="transmembrane region" description="Helical" evidence="11">
    <location>
        <begin position="497"/>
        <end position="514"/>
    </location>
</feature>
<accession>A0ABD2WPB8</accession>
<keyword evidence="8" id="KW-0675">Receptor</keyword>
<sequence length="659" mass="73751">MKFSEGDQVLAKLPNSKDFEKARVVDIKGGKYKIQFKGGVEHTIPESDVKAQRVSRSRSRGRPPAAKPKSPAVTRKKSPARKSPARKKSPARTTTASQARKLSVRAARQAKVTLSRLDDPTDTSSDTDVTERSKSVLDDDYAPLQTRLKDNVRATRRSIRIAASASKAETEKKLYQLRGADRAASLPAERKNQYKVSPDGKSRGMSAQRDEDLLKVIAYDSETDVDVESDGSKSKKAKVDLSKPQEWGGWLGALFLSFALPLGSILLQMACGNEQCSQKLLRVPRLRDLKQWRNFISLEASLAYAGFIAFVSIISILPIGSTVDGQQSRSGKLQYRVNGIFTLILSSAIFGGCVYQGYDVVDFLLQKSLPLTVIGAIFGVFLAIILYIKGGKVPVSHLNMYGTTNSVIYNLWQGREVNPRFGNLDIKVIIFRTAIIGTTLIDLAAIVKIVKEAPVYDLDHLNLATLGVAGLQIFYSIDSLVYESVWMTSFEFMYEGTGYMLTVGYLVYPYLATLTTRFALFNKVNIPIYSFCIFTALFFAAFFVYRKCNNQKNEFRKNPFSSSLSHLETIPTKRGKRLIVSGFWGYVRHPNYLCDILMHIALAGFSYSLDILPAFLALQVVFLLCHRATRDNARCAKRYGYAWEQYCSRVKYMICKPIF</sequence>
<feature type="transmembrane region" description="Helical" evidence="11">
    <location>
        <begin position="596"/>
        <end position="624"/>
    </location>
</feature>
<dbReference type="InterPro" id="IPR001171">
    <property type="entry name" value="ERG24_DHCR-like"/>
</dbReference>
<evidence type="ECO:0000256" key="3">
    <source>
        <dbReference type="ARBA" id="ARBA00022553"/>
    </source>
</evidence>
<gene>
    <name evidence="12" type="ORF">TKK_011029</name>
</gene>
<feature type="transmembrane region" description="Helical" evidence="11">
    <location>
        <begin position="429"/>
        <end position="449"/>
    </location>
</feature>
<comment type="subcellular location">
    <subcellularLocation>
        <location evidence="1">Nucleus inner membrane</location>
        <topology evidence="1">Multi-pass membrane protein</topology>
    </subcellularLocation>
</comment>
<evidence type="ECO:0000256" key="2">
    <source>
        <dbReference type="ARBA" id="ARBA00005402"/>
    </source>
</evidence>
<feature type="compositionally biased region" description="Polar residues" evidence="10">
    <location>
        <begin position="91"/>
        <end position="100"/>
    </location>
</feature>
<organism evidence="12 13">
    <name type="scientific">Trichogramma kaykai</name>
    <dbReference type="NCBI Taxonomy" id="54128"/>
    <lineage>
        <taxon>Eukaryota</taxon>
        <taxon>Metazoa</taxon>
        <taxon>Ecdysozoa</taxon>
        <taxon>Arthropoda</taxon>
        <taxon>Hexapoda</taxon>
        <taxon>Insecta</taxon>
        <taxon>Pterygota</taxon>
        <taxon>Neoptera</taxon>
        <taxon>Endopterygota</taxon>
        <taxon>Hymenoptera</taxon>
        <taxon>Apocrita</taxon>
        <taxon>Proctotrupomorpha</taxon>
        <taxon>Chalcidoidea</taxon>
        <taxon>Trichogrammatidae</taxon>
        <taxon>Trichogramma</taxon>
    </lineage>
</organism>
<evidence type="ECO:0000256" key="4">
    <source>
        <dbReference type="ARBA" id="ARBA00022692"/>
    </source>
</evidence>
<evidence type="ECO:0008006" key="14">
    <source>
        <dbReference type="Google" id="ProtNLM"/>
    </source>
</evidence>
<name>A0ABD2WPB8_9HYME</name>
<evidence type="ECO:0000256" key="11">
    <source>
        <dbReference type="SAM" id="Phobius"/>
    </source>
</evidence>
<feature type="transmembrane region" description="Helical" evidence="11">
    <location>
        <begin position="292"/>
        <end position="317"/>
    </location>
</feature>
<feature type="transmembrane region" description="Helical" evidence="11">
    <location>
        <begin position="526"/>
        <end position="545"/>
    </location>
</feature>
<keyword evidence="6" id="KW-0238">DNA-binding</keyword>
<dbReference type="Proteomes" id="UP001627154">
    <property type="component" value="Unassembled WGS sequence"/>
</dbReference>
<comment type="caution">
    <text evidence="12">The sequence shown here is derived from an EMBL/GenBank/DDBJ whole genome shotgun (WGS) entry which is preliminary data.</text>
</comment>
<keyword evidence="13" id="KW-1185">Reference proteome</keyword>
<feature type="compositionally biased region" description="Basic residues" evidence="10">
    <location>
        <begin position="74"/>
        <end position="90"/>
    </location>
</feature>
<dbReference type="GO" id="GO:0003677">
    <property type="term" value="F:DNA binding"/>
    <property type="evidence" value="ECO:0007669"/>
    <property type="project" value="UniProtKB-KW"/>
</dbReference>
<dbReference type="SUPFAM" id="SSF63748">
    <property type="entry name" value="Tudor/PWWP/MBT"/>
    <property type="match status" value="1"/>
</dbReference>
<protein>
    <recommendedName>
        <fullName evidence="14">Lamin-B receptor</fullName>
    </recommendedName>
</protein>
<evidence type="ECO:0000256" key="10">
    <source>
        <dbReference type="SAM" id="MobiDB-lite"/>
    </source>
</evidence>
<evidence type="ECO:0000256" key="5">
    <source>
        <dbReference type="ARBA" id="ARBA00022989"/>
    </source>
</evidence>
<evidence type="ECO:0000256" key="6">
    <source>
        <dbReference type="ARBA" id="ARBA00023125"/>
    </source>
</evidence>
<keyword evidence="9" id="KW-0539">Nucleus</keyword>